<dbReference type="Pfam" id="PF01813">
    <property type="entry name" value="ATP-synt_D"/>
    <property type="match status" value="1"/>
</dbReference>
<accession>A0A1Q9EUE4</accession>
<feature type="chain" id="PRO_5010290609" evidence="4">
    <location>
        <begin position="17"/>
        <end position="688"/>
    </location>
</feature>
<evidence type="ECO:0000313" key="5">
    <source>
        <dbReference type="EMBL" id="OLQ11017.1"/>
    </source>
</evidence>
<dbReference type="AlphaFoldDB" id="A0A1Q9EUE4"/>
<dbReference type="GO" id="GO:0046961">
    <property type="term" value="F:proton-transporting ATPase activity, rotational mechanism"/>
    <property type="evidence" value="ECO:0007669"/>
    <property type="project" value="InterPro"/>
</dbReference>
<dbReference type="Gene3D" id="1.10.287.3240">
    <property type="match status" value="1"/>
</dbReference>
<dbReference type="OrthoDB" id="7676488at2759"/>
<sequence length="688" mass="76433">MLAHFFELSMLWSSQALNTPDLGFGCAMLHKPFSLYAGQDVGTSGDLHAYLHSRGQTVAVRCLGKAQPPQLWQIEILVMVQPHERWAMTAVEFEYLAVPSPHERLHHVGSFHCEIEAAKAYDDFLRQLCPPGARLMKSLNFPSLGEANFEEPLQDVRARALAGAATLVKEEQSFARLLTLFSVTPQAVTHEIIRVSGSSKVDALFSFKGLDRGLPLQVKAASMSGNFGRSYKFAHTRDYDGMLLLLIALDRDIMWATPGSTVATTSFSIQLDSERDKAYRVSDLGSALDQHFQDNATMSHVSLKHARLWCADRHQVEEHAHLQMADIFASVGFQLEKAHSVTEVDSMLVGKGCRWRIQEKSSSLHKAAGGRYLVHLRKGKFSRQAYSVSDFDLLLVYTACIDAGYVPTPELSWLERLLFDHRAPGHVILAGFKNKVIMSSAGGQRPPANRMTLQTFKARLGGASKGFKLLKKKRDALKAKFQALLKEIVDTKLAVGQSLKDGAFALAKAHYASSGDDIASTVIERAKKPTLTTKLYPDNVAGVSIPVFKMNYDSSQDSSAQTMGVGSGGAVLNATRETYVKAMECIVKLASLQTAFHTLDEEIKMTSRRVNALEYVLIPRIEELIHYITQEMDEEAREEFFRVKKVVEKKKVKMAREKELALKQGKEQVAAIDAPSILQTKKDDDLVF</sequence>
<gene>
    <name evidence="5" type="primary">ATP6V1D</name>
    <name evidence="5" type="ORF">AK812_SmicGene5222</name>
</gene>
<dbReference type="EMBL" id="LSRX01000067">
    <property type="protein sequence ID" value="OLQ11017.1"/>
    <property type="molecule type" value="Genomic_DNA"/>
</dbReference>
<evidence type="ECO:0000256" key="3">
    <source>
        <dbReference type="ARBA" id="ARBA00023065"/>
    </source>
</evidence>
<keyword evidence="2" id="KW-0813">Transport</keyword>
<feature type="signal peptide" evidence="4">
    <location>
        <begin position="1"/>
        <end position="16"/>
    </location>
</feature>
<dbReference type="Proteomes" id="UP000186817">
    <property type="component" value="Unassembled WGS sequence"/>
</dbReference>
<reference evidence="5 6" key="1">
    <citation type="submission" date="2016-02" db="EMBL/GenBank/DDBJ databases">
        <title>Genome analysis of coral dinoflagellate symbionts highlights evolutionary adaptations to a symbiotic lifestyle.</title>
        <authorList>
            <person name="Aranda M."/>
            <person name="Li Y."/>
            <person name="Liew Y.J."/>
            <person name="Baumgarten S."/>
            <person name="Simakov O."/>
            <person name="Wilson M."/>
            <person name="Piel J."/>
            <person name="Ashoor H."/>
            <person name="Bougouffa S."/>
            <person name="Bajic V.B."/>
            <person name="Ryu T."/>
            <person name="Ravasi T."/>
            <person name="Bayer T."/>
            <person name="Micklem G."/>
            <person name="Kim H."/>
            <person name="Bhak J."/>
            <person name="Lajeunesse T.C."/>
            <person name="Voolstra C.R."/>
        </authorList>
    </citation>
    <scope>NUCLEOTIDE SEQUENCE [LARGE SCALE GENOMIC DNA]</scope>
    <source>
        <strain evidence="5 6">CCMP2467</strain>
    </source>
</reference>
<comment type="caution">
    <text evidence="5">The sequence shown here is derived from an EMBL/GenBank/DDBJ whole genome shotgun (WGS) entry which is preliminary data.</text>
</comment>
<proteinExistence type="inferred from homology"/>
<keyword evidence="3" id="KW-0406">Ion transport</keyword>
<name>A0A1Q9EUE4_SYMMI</name>
<dbReference type="InterPro" id="IPR002699">
    <property type="entry name" value="V_ATPase_D"/>
</dbReference>
<organism evidence="5 6">
    <name type="scientific">Symbiodinium microadriaticum</name>
    <name type="common">Dinoflagellate</name>
    <name type="synonym">Zooxanthella microadriatica</name>
    <dbReference type="NCBI Taxonomy" id="2951"/>
    <lineage>
        <taxon>Eukaryota</taxon>
        <taxon>Sar</taxon>
        <taxon>Alveolata</taxon>
        <taxon>Dinophyceae</taxon>
        <taxon>Suessiales</taxon>
        <taxon>Symbiodiniaceae</taxon>
        <taxon>Symbiodinium</taxon>
    </lineage>
</organism>
<evidence type="ECO:0000256" key="4">
    <source>
        <dbReference type="SAM" id="SignalP"/>
    </source>
</evidence>
<evidence type="ECO:0000256" key="2">
    <source>
        <dbReference type="ARBA" id="ARBA00022448"/>
    </source>
</evidence>
<evidence type="ECO:0000256" key="1">
    <source>
        <dbReference type="ARBA" id="ARBA00005850"/>
    </source>
</evidence>
<keyword evidence="6" id="KW-1185">Reference proteome</keyword>
<dbReference type="NCBIfam" id="TIGR00309">
    <property type="entry name" value="V_ATPase_subD"/>
    <property type="match status" value="1"/>
</dbReference>
<protein>
    <submittedName>
        <fullName evidence="5">V-type proton ATPase subunit D</fullName>
    </submittedName>
</protein>
<comment type="similarity">
    <text evidence="1">Belongs to the V-ATPase D subunit family.</text>
</comment>
<evidence type="ECO:0000313" key="6">
    <source>
        <dbReference type="Proteomes" id="UP000186817"/>
    </source>
</evidence>
<dbReference type="PANTHER" id="PTHR11671">
    <property type="entry name" value="V-TYPE ATP SYNTHASE SUBUNIT D"/>
    <property type="match status" value="1"/>
</dbReference>
<keyword evidence="4" id="KW-0732">Signal</keyword>